<sequence length="645" mass="71328">MSSILLSWSNYRAMIEEAQVQGESVARVLARSASLARELPIEVEQMFSQHMLVAAELVAQFVDAAEKAGMTPAEINNRLTAITDKTVLDEFWVTDENGRAYIHSNRNADFLFSPSAEQQPQAHEFWDLLTRKKDKIIQDARKREIDHQQFKYVGVGGADKPRIVQVGYNARFLEVLDEQIGLPRVIDNILGSGEIDAIFVFNKESSLIASPKAGRAIGDGGQLTERELAPLHSVIATGQSRSVIGKTKLSVISPINGENDAVIGAALIRMPMTRLNNMLIMQIEAALAIALGATLLGGGMAVWFARKQTAPVVAITNAARNVERRAFSPGELSAVESRNDEVGQLARVFTKMAQDFLDRERTLDALVKQRTQALEERNTELERLSARLSKYLSPQLYGTLFKNNQVASISAKRKKLTIFFADVVRFSEMAEHHEAEDVTRMLNDFLNGMAVIALAYGATIDKYIGDAVMIFFGDPETRGLKEDALACVFMALDMQAMTGRLEREWRDQGLDQRFQIRIGVNTGYCTVGDFGSQERMDYTIVGHQVNVAARLEQSAAPGAILISHETMTLVEDAVEAEEQAPLQVKGITAPIRTYRVIGKKRPPTTAVIHEEREGLVVDVDLVKANKNEAIGLLEATIERIRSTEG</sequence>
<dbReference type="Proteomes" id="UP001350748">
    <property type="component" value="Unassembled WGS sequence"/>
</dbReference>
<feature type="domain" description="Guanylate cyclase" evidence="1">
    <location>
        <begin position="417"/>
        <end position="552"/>
    </location>
</feature>
<evidence type="ECO:0000259" key="2">
    <source>
        <dbReference type="PROSITE" id="PS50885"/>
    </source>
</evidence>
<accession>A0ABU7XF99</accession>
<dbReference type="PANTHER" id="PTHR43081:SF18">
    <property type="entry name" value="BLL7624 PROTEIN"/>
    <property type="match status" value="1"/>
</dbReference>
<protein>
    <submittedName>
        <fullName evidence="3">Adenylate/guanylate cyclase domain-containing protein</fullName>
    </submittedName>
</protein>
<evidence type="ECO:0000313" key="3">
    <source>
        <dbReference type="EMBL" id="MEF3366062.1"/>
    </source>
</evidence>
<dbReference type="InterPro" id="IPR001054">
    <property type="entry name" value="A/G_cyclase"/>
</dbReference>
<dbReference type="EMBL" id="JAZHYN010000012">
    <property type="protein sequence ID" value="MEF3366062.1"/>
    <property type="molecule type" value="Genomic_DNA"/>
</dbReference>
<name>A0ABU7XF99_9HYPH</name>
<evidence type="ECO:0000259" key="1">
    <source>
        <dbReference type="PROSITE" id="PS50125"/>
    </source>
</evidence>
<dbReference type="CDD" id="cd06225">
    <property type="entry name" value="HAMP"/>
    <property type="match status" value="1"/>
</dbReference>
<proteinExistence type="predicted"/>
<dbReference type="Gene3D" id="6.10.340.10">
    <property type="match status" value="1"/>
</dbReference>
<comment type="caution">
    <text evidence="3">The sequence shown here is derived from an EMBL/GenBank/DDBJ whole genome shotgun (WGS) entry which is preliminary data.</text>
</comment>
<keyword evidence="4" id="KW-1185">Reference proteome</keyword>
<dbReference type="PANTHER" id="PTHR43081">
    <property type="entry name" value="ADENYLATE CYCLASE, TERMINAL-DIFFERENTIATION SPECIFIC-RELATED"/>
    <property type="match status" value="1"/>
</dbReference>
<dbReference type="CDD" id="cd07302">
    <property type="entry name" value="CHD"/>
    <property type="match status" value="1"/>
</dbReference>
<gene>
    <name evidence="3" type="ORF">V3H18_05880</name>
</gene>
<dbReference type="PROSITE" id="PS50125">
    <property type="entry name" value="GUANYLATE_CYCLASE_2"/>
    <property type="match status" value="1"/>
</dbReference>
<evidence type="ECO:0000313" key="4">
    <source>
        <dbReference type="Proteomes" id="UP001350748"/>
    </source>
</evidence>
<dbReference type="SUPFAM" id="SSF55073">
    <property type="entry name" value="Nucleotide cyclase"/>
    <property type="match status" value="1"/>
</dbReference>
<dbReference type="InterPro" id="IPR050697">
    <property type="entry name" value="Adenylyl/Guanylyl_Cyclase_3/4"/>
</dbReference>
<feature type="domain" description="HAMP" evidence="2">
    <location>
        <begin position="306"/>
        <end position="361"/>
    </location>
</feature>
<dbReference type="InterPro" id="IPR003660">
    <property type="entry name" value="HAMP_dom"/>
</dbReference>
<dbReference type="InterPro" id="IPR029787">
    <property type="entry name" value="Nucleotide_cyclase"/>
</dbReference>
<organism evidence="3 4">
    <name type="scientific">Methylocystis borbori</name>
    <dbReference type="NCBI Taxonomy" id="3118750"/>
    <lineage>
        <taxon>Bacteria</taxon>
        <taxon>Pseudomonadati</taxon>
        <taxon>Pseudomonadota</taxon>
        <taxon>Alphaproteobacteria</taxon>
        <taxon>Hyphomicrobiales</taxon>
        <taxon>Methylocystaceae</taxon>
        <taxon>Methylocystis</taxon>
    </lineage>
</organism>
<dbReference type="SMART" id="SM00044">
    <property type="entry name" value="CYCc"/>
    <property type="match status" value="1"/>
</dbReference>
<dbReference type="PROSITE" id="PS50885">
    <property type="entry name" value="HAMP"/>
    <property type="match status" value="1"/>
</dbReference>
<dbReference type="Pfam" id="PF00211">
    <property type="entry name" value="Guanylate_cyc"/>
    <property type="match status" value="1"/>
</dbReference>
<dbReference type="Pfam" id="PF00672">
    <property type="entry name" value="HAMP"/>
    <property type="match status" value="1"/>
</dbReference>
<dbReference type="Gene3D" id="3.30.70.1230">
    <property type="entry name" value="Nucleotide cyclase"/>
    <property type="match status" value="1"/>
</dbReference>
<dbReference type="RefSeq" id="WP_332081031.1">
    <property type="nucleotide sequence ID" value="NZ_JAZHYN010000012.1"/>
</dbReference>
<reference evidence="3 4" key="1">
    <citation type="submission" date="2024-02" db="EMBL/GenBank/DDBJ databases">
        <authorList>
            <person name="Grouzdev D."/>
        </authorList>
    </citation>
    <scope>NUCLEOTIDE SEQUENCE [LARGE SCALE GENOMIC DNA]</scope>
    <source>
        <strain evidence="3 4">9N</strain>
    </source>
</reference>